<accession>A0A517ML90</accession>
<gene>
    <name evidence="2" type="primary">paaZ</name>
    <name evidence="2" type="ORF">FF011L_43340</name>
</gene>
<dbReference type="PANTHER" id="PTHR43664:SF1">
    <property type="entry name" value="BETA-METHYLMALYL-COA DEHYDRATASE"/>
    <property type="match status" value="1"/>
</dbReference>
<dbReference type="OrthoDB" id="9801625at2"/>
<dbReference type="AlphaFoldDB" id="A0A517ML90"/>
<dbReference type="SUPFAM" id="SSF54637">
    <property type="entry name" value="Thioesterase/thiol ester dehydrase-isomerase"/>
    <property type="match status" value="1"/>
</dbReference>
<evidence type="ECO:0000259" key="1">
    <source>
        <dbReference type="Pfam" id="PF01575"/>
    </source>
</evidence>
<dbReference type="InterPro" id="IPR029069">
    <property type="entry name" value="HotDog_dom_sf"/>
</dbReference>
<dbReference type="Gene3D" id="3.10.129.10">
    <property type="entry name" value="Hotdog Thioesterase"/>
    <property type="match status" value="1"/>
</dbReference>
<dbReference type="Pfam" id="PF01575">
    <property type="entry name" value="MaoC_dehydratas"/>
    <property type="match status" value="1"/>
</dbReference>
<dbReference type="InterPro" id="IPR002539">
    <property type="entry name" value="MaoC-like_dom"/>
</dbReference>
<keyword evidence="3" id="KW-1185">Reference proteome</keyword>
<evidence type="ECO:0000313" key="3">
    <source>
        <dbReference type="Proteomes" id="UP000320672"/>
    </source>
</evidence>
<feature type="domain" description="MaoC-like" evidence="1">
    <location>
        <begin position="15"/>
        <end position="108"/>
    </location>
</feature>
<evidence type="ECO:0000313" key="2">
    <source>
        <dbReference type="EMBL" id="QDS95537.1"/>
    </source>
</evidence>
<dbReference type="PANTHER" id="PTHR43664">
    <property type="entry name" value="MONOAMINE OXIDASE-RELATED"/>
    <property type="match status" value="1"/>
</dbReference>
<organism evidence="2 3">
    <name type="scientific">Roseimaritima multifibrata</name>
    <dbReference type="NCBI Taxonomy" id="1930274"/>
    <lineage>
        <taxon>Bacteria</taxon>
        <taxon>Pseudomonadati</taxon>
        <taxon>Planctomycetota</taxon>
        <taxon>Planctomycetia</taxon>
        <taxon>Pirellulales</taxon>
        <taxon>Pirellulaceae</taxon>
        <taxon>Roseimaritima</taxon>
    </lineage>
</organism>
<sequence length="169" mass="19000">MKLHFEELKIGDTWTSAPRRLTRDDVVEFADLTGDHDPLHGGEDNDAGTPFGRPIVHGLLGLSIMAGLSSDNPAVKTLALVRIGEWKFERPVYFDDTVHVVTEVQEMLPYGRRAGRVIWHRRLVNQNNQTTQSGILETLVATRTRLPRINQPRVVHTTIRTPSGSSVMR</sequence>
<dbReference type="RefSeq" id="WP_145353728.1">
    <property type="nucleotide sequence ID" value="NZ_CP036262.1"/>
</dbReference>
<dbReference type="InterPro" id="IPR052342">
    <property type="entry name" value="MCH/BMMD"/>
</dbReference>
<name>A0A517ML90_9BACT</name>
<reference evidence="2 3" key="1">
    <citation type="submission" date="2019-02" db="EMBL/GenBank/DDBJ databases">
        <title>Deep-cultivation of Planctomycetes and their phenomic and genomic characterization uncovers novel biology.</title>
        <authorList>
            <person name="Wiegand S."/>
            <person name="Jogler M."/>
            <person name="Boedeker C."/>
            <person name="Pinto D."/>
            <person name="Vollmers J."/>
            <person name="Rivas-Marin E."/>
            <person name="Kohn T."/>
            <person name="Peeters S.H."/>
            <person name="Heuer A."/>
            <person name="Rast P."/>
            <person name="Oberbeckmann S."/>
            <person name="Bunk B."/>
            <person name="Jeske O."/>
            <person name="Meyerdierks A."/>
            <person name="Storesund J.E."/>
            <person name="Kallscheuer N."/>
            <person name="Luecker S."/>
            <person name="Lage O.M."/>
            <person name="Pohl T."/>
            <person name="Merkel B.J."/>
            <person name="Hornburger P."/>
            <person name="Mueller R.-W."/>
            <person name="Bruemmer F."/>
            <person name="Labrenz M."/>
            <person name="Spormann A.M."/>
            <person name="Op den Camp H."/>
            <person name="Overmann J."/>
            <person name="Amann R."/>
            <person name="Jetten M.S.M."/>
            <person name="Mascher T."/>
            <person name="Medema M.H."/>
            <person name="Devos D.P."/>
            <person name="Kaster A.-K."/>
            <person name="Ovreas L."/>
            <person name="Rohde M."/>
            <person name="Galperin M.Y."/>
            <person name="Jogler C."/>
        </authorList>
    </citation>
    <scope>NUCLEOTIDE SEQUENCE [LARGE SCALE GENOMIC DNA]</scope>
    <source>
        <strain evidence="2 3">FF011L</strain>
    </source>
</reference>
<dbReference type="KEGG" id="rml:FF011L_43340"/>
<proteinExistence type="predicted"/>
<dbReference type="EMBL" id="CP036262">
    <property type="protein sequence ID" value="QDS95537.1"/>
    <property type="molecule type" value="Genomic_DNA"/>
</dbReference>
<dbReference type="Proteomes" id="UP000320672">
    <property type="component" value="Chromosome"/>
</dbReference>
<protein>
    <submittedName>
        <fullName evidence="2">Bifunctional protein PaaZ</fullName>
    </submittedName>
</protein>